<gene>
    <name evidence="2" type="ORF">TCIL3000_9_6180</name>
</gene>
<reference evidence="2" key="1">
    <citation type="journal article" date="2012" name="Proc. Natl. Acad. Sci. U.S.A.">
        <title>Antigenic diversity is generated by distinct evolutionary mechanisms in African trypanosome species.</title>
        <authorList>
            <person name="Jackson A.P."/>
            <person name="Berry A."/>
            <person name="Aslett M."/>
            <person name="Allison H.C."/>
            <person name="Burton P."/>
            <person name="Vavrova-Anderson J."/>
            <person name="Brown R."/>
            <person name="Browne H."/>
            <person name="Corton N."/>
            <person name="Hauser H."/>
            <person name="Gamble J."/>
            <person name="Gilderthorp R."/>
            <person name="Marcello L."/>
            <person name="McQuillan J."/>
            <person name="Otto T.D."/>
            <person name="Quail M.A."/>
            <person name="Sanders M.J."/>
            <person name="van Tonder A."/>
            <person name="Ginger M.L."/>
            <person name="Field M.C."/>
            <person name="Barry J.D."/>
            <person name="Hertz-Fowler C."/>
            <person name="Berriman M."/>
        </authorList>
    </citation>
    <scope>NUCLEOTIDE SEQUENCE</scope>
    <source>
        <strain evidence="2">IL3000</strain>
    </source>
</reference>
<proteinExistence type="predicted"/>
<name>G0UUZ2_TRYCI</name>
<feature type="region of interest" description="Disordered" evidence="1">
    <location>
        <begin position="1"/>
        <end position="26"/>
    </location>
</feature>
<dbReference type="EMBL" id="HE575322">
    <property type="protein sequence ID" value="CCC93206.1"/>
    <property type="molecule type" value="Genomic_DNA"/>
</dbReference>
<protein>
    <submittedName>
        <fullName evidence="2">Uncharacterized protein</fullName>
    </submittedName>
</protein>
<organism evidence="2">
    <name type="scientific">Trypanosoma congolense (strain IL3000)</name>
    <dbReference type="NCBI Taxonomy" id="1068625"/>
    <lineage>
        <taxon>Eukaryota</taxon>
        <taxon>Discoba</taxon>
        <taxon>Euglenozoa</taxon>
        <taxon>Kinetoplastea</taxon>
        <taxon>Metakinetoplastina</taxon>
        <taxon>Trypanosomatida</taxon>
        <taxon>Trypanosomatidae</taxon>
        <taxon>Trypanosoma</taxon>
        <taxon>Nannomonas</taxon>
    </lineage>
</organism>
<dbReference type="AlphaFoldDB" id="G0UUZ2"/>
<accession>G0UUZ2</accession>
<evidence type="ECO:0000313" key="2">
    <source>
        <dbReference type="EMBL" id="CCC93206.1"/>
    </source>
</evidence>
<sequence length="141" mass="15692">MPIQETGGCGQSTPAGQRGTPTALHPPLHSRTCTAKCKCMCTWYALLHLIPGKQKEHHSVKPLRRAELFARPVITHPSTMKEKFSLSVGDNQTANQYKVSGDIWNDAILPPLPLGKNKKTKNLTLVGNRLLHPKRRAKRLE</sequence>
<evidence type="ECO:0000256" key="1">
    <source>
        <dbReference type="SAM" id="MobiDB-lite"/>
    </source>
</evidence>